<evidence type="ECO:0000313" key="4">
    <source>
        <dbReference type="EMBL" id="CEM16792.1"/>
    </source>
</evidence>
<dbReference type="GO" id="GO:0016272">
    <property type="term" value="C:prefoldin complex"/>
    <property type="evidence" value="ECO:0007669"/>
    <property type="project" value="InterPro"/>
</dbReference>
<keyword evidence="2" id="KW-0175">Coiled coil</keyword>
<gene>
    <name evidence="4" type="ORF">Cvel_18263</name>
</gene>
<feature type="compositionally biased region" description="Polar residues" evidence="3">
    <location>
        <begin position="177"/>
        <end position="186"/>
    </location>
</feature>
<feature type="region of interest" description="Disordered" evidence="3">
    <location>
        <begin position="1"/>
        <end position="21"/>
    </location>
</feature>
<dbReference type="InterPro" id="IPR004127">
    <property type="entry name" value="Prefoldin_subunit_alpha"/>
</dbReference>
<dbReference type="AlphaFoldDB" id="A0A0G4FQQ8"/>
<organism evidence="4">
    <name type="scientific">Chromera velia CCMP2878</name>
    <dbReference type="NCBI Taxonomy" id="1169474"/>
    <lineage>
        <taxon>Eukaryota</taxon>
        <taxon>Sar</taxon>
        <taxon>Alveolata</taxon>
        <taxon>Colpodellida</taxon>
        <taxon>Chromeraceae</taxon>
        <taxon>Chromera</taxon>
    </lineage>
</organism>
<evidence type="ECO:0008006" key="5">
    <source>
        <dbReference type="Google" id="ProtNLM"/>
    </source>
</evidence>
<dbReference type="Pfam" id="PF02996">
    <property type="entry name" value="Prefoldin"/>
    <property type="match status" value="1"/>
</dbReference>
<reference evidence="4" key="1">
    <citation type="submission" date="2014-11" db="EMBL/GenBank/DDBJ databases">
        <authorList>
            <person name="Otto D Thomas"/>
            <person name="Naeem Raeece"/>
        </authorList>
    </citation>
    <scope>NUCLEOTIDE SEQUENCE</scope>
</reference>
<dbReference type="PANTHER" id="PTHR12674:SF2">
    <property type="entry name" value="PREFOLDIN SUBUNIT 5"/>
    <property type="match status" value="1"/>
</dbReference>
<dbReference type="EMBL" id="CDMZ01000555">
    <property type="protein sequence ID" value="CEM16792.1"/>
    <property type="molecule type" value="Genomic_DNA"/>
</dbReference>
<dbReference type="NCBIfam" id="TIGR00293">
    <property type="entry name" value="prefoldin subunit alpha"/>
    <property type="match status" value="1"/>
</dbReference>
<dbReference type="CDD" id="cd23157">
    <property type="entry name" value="Prefoldin_5"/>
    <property type="match status" value="1"/>
</dbReference>
<accession>A0A0G4FQQ8</accession>
<evidence type="ECO:0000256" key="2">
    <source>
        <dbReference type="SAM" id="Coils"/>
    </source>
</evidence>
<comment type="similarity">
    <text evidence="1">Belongs to the prefoldin subunit alpha family.</text>
</comment>
<dbReference type="VEuPathDB" id="CryptoDB:Cvel_18263"/>
<dbReference type="GO" id="GO:1990114">
    <property type="term" value="P:RNA polymerase II core complex assembly"/>
    <property type="evidence" value="ECO:0007669"/>
    <property type="project" value="TreeGrafter"/>
</dbReference>
<dbReference type="PhylomeDB" id="A0A0G4FQQ8"/>
<dbReference type="GO" id="GO:1990115">
    <property type="term" value="P:RNA polymerase III assembly"/>
    <property type="evidence" value="ECO:0007669"/>
    <property type="project" value="TreeGrafter"/>
</dbReference>
<dbReference type="GO" id="GO:0051082">
    <property type="term" value="F:unfolded protein binding"/>
    <property type="evidence" value="ECO:0007669"/>
    <property type="project" value="InterPro"/>
</dbReference>
<dbReference type="PANTHER" id="PTHR12674">
    <property type="entry name" value="PREFOLDIN SUBUNIT 5"/>
    <property type="match status" value="1"/>
</dbReference>
<feature type="compositionally biased region" description="Gly residues" evidence="3">
    <location>
        <begin position="160"/>
        <end position="176"/>
    </location>
</feature>
<dbReference type="InterPro" id="IPR009053">
    <property type="entry name" value="Prefoldin"/>
</dbReference>
<protein>
    <recommendedName>
        <fullName evidence="5">Prefoldin subunit 5</fullName>
    </recommendedName>
</protein>
<feature type="region of interest" description="Disordered" evidence="3">
    <location>
        <begin position="159"/>
        <end position="186"/>
    </location>
</feature>
<dbReference type="GO" id="GO:0006457">
    <property type="term" value="P:protein folding"/>
    <property type="evidence" value="ECO:0007669"/>
    <property type="project" value="InterPro"/>
</dbReference>
<dbReference type="Gene3D" id="1.10.287.370">
    <property type="match status" value="1"/>
</dbReference>
<evidence type="ECO:0000256" key="1">
    <source>
        <dbReference type="ARBA" id="ARBA00010048"/>
    </source>
</evidence>
<evidence type="ECO:0000256" key="3">
    <source>
        <dbReference type="SAM" id="MobiDB-lite"/>
    </source>
</evidence>
<proteinExistence type="inferred from homology"/>
<feature type="coiled-coil region" evidence="2">
    <location>
        <begin position="27"/>
        <end position="61"/>
    </location>
</feature>
<name>A0A0G4FQQ8_9ALVE</name>
<dbReference type="InterPro" id="IPR011599">
    <property type="entry name" value="PFD_alpha_archaea"/>
</dbReference>
<sequence>MSSGDAEQSGQGGEETSEPIPLSSLSLNQLFQLKQSVESEIQTLNQNIQALKLAQNKFRNSAEALVSMASGQPDNEILIPLSSSLYVKGQVADVTEVMVDIGTGYHVKMSIEEGKKHLQGKVDFLKDQIGELTKVLTDKRKLHDVATVRLQSLAYQQKMAGGGGQGEQGAPGGGVTNGVSRATTAD</sequence>
<dbReference type="GO" id="GO:0005737">
    <property type="term" value="C:cytoplasm"/>
    <property type="evidence" value="ECO:0007669"/>
    <property type="project" value="TreeGrafter"/>
</dbReference>
<dbReference type="GO" id="GO:1990113">
    <property type="term" value="P:RNA polymerase I assembly"/>
    <property type="evidence" value="ECO:0007669"/>
    <property type="project" value="TreeGrafter"/>
</dbReference>
<dbReference type="SUPFAM" id="SSF46579">
    <property type="entry name" value="Prefoldin"/>
    <property type="match status" value="1"/>
</dbReference>